<dbReference type="PRINTS" id="PR00412">
    <property type="entry name" value="EPOXHYDRLASE"/>
</dbReference>
<dbReference type="PANTHER" id="PTHR43329">
    <property type="entry name" value="EPOXIDE HYDROLASE"/>
    <property type="match status" value="1"/>
</dbReference>
<dbReference type="InterPro" id="IPR029058">
    <property type="entry name" value="AB_hydrolase_fold"/>
</dbReference>
<dbReference type="PRINTS" id="PR00111">
    <property type="entry name" value="ABHYDROLASE"/>
</dbReference>
<dbReference type="InterPro" id="IPR000073">
    <property type="entry name" value="AB_hydrolase_1"/>
</dbReference>
<organism evidence="3 4">
    <name type="scientific">Candidatus Phycosocius spiralis</name>
    <dbReference type="NCBI Taxonomy" id="2815099"/>
    <lineage>
        <taxon>Bacteria</taxon>
        <taxon>Pseudomonadati</taxon>
        <taxon>Pseudomonadota</taxon>
        <taxon>Alphaproteobacteria</taxon>
        <taxon>Caulobacterales</taxon>
        <taxon>Caulobacterales incertae sedis</taxon>
        <taxon>Candidatus Phycosocius</taxon>
    </lineage>
</organism>
<dbReference type="RefSeq" id="WP_284361650.1">
    <property type="nucleotide sequence ID" value="NZ_BPFZ01000019.1"/>
</dbReference>
<dbReference type="Proteomes" id="UP001161064">
    <property type="component" value="Unassembled WGS sequence"/>
</dbReference>
<name>A0ABQ4PYD6_9PROT</name>
<accession>A0ABQ4PYD6</accession>
<evidence type="ECO:0000256" key="1">
    <source>
        <dbReference type="ARBA" id="ARBA00022801"/>
    </source>
</evidence>
<dbReference type="GO" id="GO:0016787">
    <property type="term" value="F:hydrolase activity"/>
    <property type="evidence" value="ECO:0007669"/>
    <property type="project" value="UniProtKB-KW"/>
</dbReference>
<dbReference type="SUPFAM" id="SSF53474">
    <property type="entry name" value="alpha/beta-Hydrolases"/>
    <property type="match status" value="1"/>
</dbReference>
<keyword evidence="4" id="KW-1185">Reference proteome</keyword>
<evidence type="ECO:0000259" key="2">
    <source>
        <dbReference type="Pfam" id="PF00561"/>
    </source>
</evidence>
<evidence type="ECO:0000313" key="4">
    <source>
        <dbReference type="Proteomes" id="UP001161064"/>
    </source>
</evidence>
<dbReference type="Pfam" id="PF00561">
    <property type="entry name" value="Abhydrolase_1"/>
    <property type="match status" value="1"/>
</dbReference>
<protein>
    <submittedName>
        <fullName evidence="3">Epoxide hydrolase</fullName>
    </submittedName>
</protein>
<reference evidence="3" key="2">
    <citation type="journal article" date="2023" name="ISME Commun">
        <title>Characterization of a bloom-associated alphaproteobacterial lineage, 'Candidatus Phycosocius': insights into freshwater algal-bacterial interactions.</title>
        <authorList>
            <person name="Tanabe Y."/>
            <person name="Yamaguchi H."/>
            <person name="Yoshida M."/>
            <person name="Kai A."/>
            <person name="Okazaki Y."/>
        </authorList>
    </citation>
    <scope>NUCLEOTIDE SEQUENCE</scope>
    <source>
        <strain evidence="3">BOTRYCO-1</strain>
    </source>
</reference>
<evidence type="ECO:0000313" key="3">
    <source>
        <dbReference type="EMBL" id="GIU68077.1"/>
    </source>
</evidence>
<feature type="domain" description="AB hydrolase-1" evidence="2">
    <location>
        <begin position="42"/>
        <end position="319"/>
    </location>
</feature>
<gene>
    <name evidence="3" type="ORF">PsB1_2231</name>
</gene>
<proteinExistence type="predicted"/>
<keyword evidence="1 3" id="KW-0378">Hydrolase</keyword>
<dbReference type="Gene3D" id="3.40.50.1820">
    <property type="entry name" value="alpha/beta hydrolase"/>
    <property type="match status" value="1"/>
</dbReference>
<dbReference type="InterPro" id="IPR000639">
    <property type="entry name" value="Epox_hydrolase-like"/>
</dbReference>
<comment type="caution">
    <text evidence="3">The sequence shown here is derived from an EMBL/GenBank/DDBJ whole genome shotgun (WGS) entry which is preliminary data.</text>
</comment>
<sequence length="337" mass="38285">MQTRIDWRAFGLFDPEMLDLKSITMAVWDTGFGQGFQNGSMPPIVLCHGYPELAFSWRHQLRALPNYTIRALAPDLRGYGLSSAPDPIEAYDMEALTGDLVALLDAKGFEKAVFCGHDWGGLIVWSMATRHPERVAGVIGLNTPFTKRPSIDPLALYEQRFGSDHYILFFQEPGVMEALLEADVKKTFQYYMRRSEVTPLDYDSRPSEKRNHAFQLALQRFDANAASNFILSEEELAVFVQSFEATGFRGGLNWYRNFTRNWRNSAHIPDLVTQPSLMIMAENDVVLPPSATSGMEKYVPDLDRVLIKKCGHWTQQEKPEETTQAIANWMQVRFGST</sequence>
<dbReference type="EMBL" id="BPFZ01000019">
    <property type="protein sequence ID" value="GIU68077.1"/>
    <property type="molecule type" value="Genomic_DNA"/>
</dbReference>
<reference evidence="3" key="1">
    <citation type="submission" date="2021-05" db="EMBL/GenBank/DDBJ databases">
        <authorList>
            <person name="Tanabe Y."/>
        </authorList>
    </citation>
    <scope>NUCLEOTIDE SEQUENCE</scope>
    <source>
        <strain evidence="3">BOTRYCO-1</strain>
    </source>
</reference>